<organism evidence="2 3">
    <name type="scientific">Luteolibacter pohnpeiensis</name>
    <dbReference type="NCBI Taxonomy" id="454153"/>
    <lineage>
        <taxon>Bacteria</taxon>
        <taxon>Pseudomonadati</taxon>
        <taxon>Verrucomicrobiota</taxon>
        <taxon>Verrucomicrobiia</taxon>
        <taxon>Verrucomicrobiales</taxon>
        <taxon>Verrucomicrobiaceae</taxon>
        <taxon>Luteolibacter</taxon>
    </lineage>
</organism>
<feature type="domain" description="Cupin type-2" evidence="1">
    <location>
        <begin position="170"/>
        <end position="236"/>
    </location>
</feature>
<dbReference type="EMBL" id="JAENIJ010000003">
    <property type="protein sequence ID" value="MBK1881281.1"/>
    <property type="molecule type" value="Genomic_DNA"/>
</dbReference>
<dbReference type="InterPro" id="IPR011051">
    <property type="entry name" value="RmlC_Cupin_sf"/>
</dbReference>
<sequence length="245" mass="27373">MELFGTTRTVVAARHALIAEDGHVPSIFPDWEGATGYVMISPAMGSSVTQMLIRFDQGGGTAKFPSDAHEHAIYLETGSAEAVWDGGQREMRGGDFIYLPPETCFVLKGDENARITLFRKRFERHPGLEPPPVIVGNSAEISDQAFLGNEKARLKVLLPDDARFDLAMNIFTYQPGATLPFVETHIMEHGLLMLSGQGVYRLEECYYPVRAGDVIWMAPYCPQWFVAMGDYPASYLYYKNINRLP</sequence>
<evidence type="ECO:0000313" key="3">
    <source>
        <dbReference type="Proteomes" id="UP000603141"/>
    </source>
</evidence>
<dbReference type="InterPro" id="IPR044697">
    <property type="entry name" value="UGlyAH_cupin_C"/>
</dbReference>
<dbReference type="GO" id="GO:0071522">
    <property type="term" value="F:ureidoglycine aminohydrolase activity"/>
    <property type="evidence" value="ECO:0007669"/>
    <property type="project" value="UniProtKB-EC"/>
</dbReference>
<dbReference type="InterPro" id="IPR017627">
    <property type="entry name" value="UGHY"/>
</dbReference>
<dbReference type="SUPFAM" id="SSF51182">
    <property type="entry name" value="RmlC-like cupins"/>
    <property type="match status" value="1"/>
</dbReference>
<dbReference type="NCBIfam" id="TIGR03214">
    <property type="entry name" value="ura-cupin"/>
    <property type="match status" value="1"/>
</dbReference>
<proteinExistence type="predicted"/>
<evidence type="ECO:0000259" key="1">
    <source>
        <dbReference type="Pfam" id="PF07883"/>
    </source>
</evidence>
<dbReference type="EC" id="3.5.3.26" evidence="2"/>
<dbReference type="CDD" id="cd02212">
    <property type="entry name" value="cupin_UGlyAH_C"/>
    <property type="match status" value="1"/>
</dbReference>
<comment type="caution">
    <text evidence="2">The sequence shown here is derived from an EMBL/GenBank/DDBJ whole genome shotgun (WGS) entry which is preliminary data.</text>
</comment>
<gene>
    <name evidence="2" type="ORF">JIN85_02575</name>
</gene>
<dbReference type="Gene3D" id="2.60.120.10">
    <property type="entry name" value="Jelly Rolls"/>
    <property type="match status" value="1"/>
</dbReference>
<accession>A0A934S5S4</accession>
<name>A0A934S5S4_9BACT</name>
<dbReference type="PANTHER" id="PTHR34571">
    <property type="entry name" value="(S)-UREIDOGLYCINE AMINOHYDROLASE"/>
    <property type="match status" value="1"/>
</dbReference>
<dbReference type="RefSeq" id="WP_200267340.1">
    <property type="nucleotide sequence ID" value="NZ_JAENIJ010000003.1"/>
</dbReference>
<dbReference type="Proteomes" id="UP000603141">
    <property type="component" value="Unassembled WGS sequence"/>
</dbReference>
<dbReference type="Pfam" id="PF07883">
    <property type="entry name" value="Cupin_2"/>
    <property type="match status" value="1"/>
</dbReference>
<dbReference type="AlphaFoldDB" id="A0A934S5S4"/>
<evidence type="ECO:0000313" key="2">
    <source>
        <dbReference type="EMBL" id="MBK1881281.1"/>
    </source>
</evidence>
<dbReference type="PANTHER" id="PTHR34571:SF1">
    <property type="entry name" value="(S)-UREIDOGLYCINE AMINOHYDROLASE"/>
    <property type="match status" value="1"/>
</dbReference>
<keyword evidence="2" id="KW-0378">Hydrolase</keyword>
<dbReference type="InterPro" id="IPR013096">
    <property type="entry name" value="Cupin_2"/>
</dbReference>
<keyword evidence="3" id="KW-1185">Reference proteome</keyword>
<dbReference type="InterPro" id="IPR014710">
    <property type="entry name" value="RmlC-like_jellyroll"/>
</dbReference>
<protein>
    <submittedName>
        <fullName evidence="2">(S)-ureidoglycine aminohydrolase</fullName>
        <ecNumber evidence="2">3.5.3.26</ecNumber>
    </submittedName>
</protein>
<reference evidence="2" key="1">
    <citation type="submission" date="2021-01" db="EMBL/GenBank/DDBJ databases">
        <title>Modified the classification status of verrucomicrobia.</title>
        <authorList>
            <person name="Feng X."/>
        </authorList>
    </citation>
    <scope>NUCLEOTIDE SEQUENCE</scope>
    <source>
        <strain evidence="2">KCTC 22041</strain>
    </source>
</reference>